<keyword evidence="8" id="KW-1185">Reference proteome</keyword>
<reference evidence="7 8" key="1">
    <citation type="submission" date="2022-02" db="EMBL/GenBank/DDBJ databases">
        <authorList>
            <person name="Min J."/>
        </authorList>
    </citation>
    <scope>NUCLEOTIDE SEQUENCE [LARGE SCALE GENOMIC DNA]</scope>
    <source>
        <strain evidence="7 8">GR10-1</strain>
    </source>
</reference>
<evidence type="ECO:0000256" key="4">
    <source>
        <dbReference type="ARBA" id="ARBA00023136"/>
    </source>
</evidence>
<dbReference type="RefSeq" id="WP_240828818.1">
    <property type="nucleotide sequence ID" value="NZ_JAKWBL010000001.1"/>
</dbReference>
<evidence type="ECO:0000313" key="7">
    <source>
        <dbReference type="EMBL" id="MCH5598387.1"/>
    </source>
</evidence>
<evidence type="ECO:0000256" key="1">
    <source>
        <dbReference type="ARBA" id="ARBA00004442"/>
    </source>
</evidence>
<evidence type="ECO:0000313" key="8">
    <source>
        <dbReference type="Proteomes" id="UP001202248"/>
    </source>
</evidence>
<comment type="caution">
    <text evidence="7">The sequence shown here is derived from an EMBL/GenBank/DDBJ whole genome shotgun (WGS) entry which is preliminary data.</text>
</comment>
<dbReference type="Proteomes" id="UP001202248">
    <property type="component" value="Unassembled WGS sequence"/>
</dbReference>
<gene>
    <name evidence="7" type="ORF">MKP09_10925</name>
</gene>
<comment type="similarity">
    <text evidence="2">Belongs to the SusD family.</text>
</comment>
<dbReference type="Gene3D" id="1.25.40.390">
    <property type="match status" value="1"/>
</dbReference>
<dbReference type="InterPro" id="IPR011990">
    <property type="entry name" value="TPR-like_helical_dom_sf"/>
</dbReference>
<name>A0ABS9SJ41_9BACT</name>
<evidence type="ECO:0000259" key="6">
    <source>
        <dbReference type="Pfam" id="PF07980"/>
    </source>
</evidence>
<dbReference type="InterPro" id="IPR012944">
    <property type="entry name" value="SusD_RagB_dom"/>
</dbReference>
<accession>A0ABS9SJ41</accession>
<dbReference type="SUPFAM" id="SSF48452">
    <property type="entry name" value="TPR-like"/>
    <property type="match status" value="1"/>
</dbReference>
<dbReference type="EMBL" id="JAKWBL010000001">
    <property type="protein sequence ID" value="MCH5598387.1"/>
    <property type="molecule type" value="Genomic_DNA"/>
</dbReference>
<evidence type="ECO:0000256" key="2">
    <source>
        <dbReference type="ARBA" id="ARBA00006275"/>
    </source>
</evidence>
<sequence length="272" mass="31441">MFAEFRNRDRRLYFTVAPPYKVAIVRQPEWRNTGVAADAEYIELMKTIGGTNKQLPMQQWSKTWTTGSTISQSPHFRLFNGGQAQMITELGYLCWKYYNRLPLDNGNNSSNDAPIFRIEEVLLNYAELMFELGQFNQGVADITINKLRARANMPALQVAEVGGGFDTKRDADVQPLLWEIRRERRVELMAEGFRFNDLKRWKKGTYLNKQPLGVSVRNADYGNRLKIYGGGAQGYVQYFDQPAGWLDKYYLEPLPTQDLALNKQLEQNPDYK</sequence>
<evidence type="ECO:0000256" key="5">
    <source>
        <dbReference type="ARBA" id="ARBA00023237"/>
    </source>
</evidence>
<feature type="domain" description="RagB/SusD" evidence="6">
    <location>
        <begin position="4"/>
        <end position="271"/>
    </location>
</feature>
<keyword evidence="4" id="KW-0472">Membrane</keyword>
<proteinExistence type="inferred from homology"/>
<organism evidence="7 8">
    <name type="scientific">Niabella ginsengisoli</name>
    <dbReference type="NCBI Taxonomy" id="522298"/>
    <lineage>
        <taxon>Bacteria</taxon>
        <taxon>Pseudomonadati</taxon>
        <taxon>Bacteroidota</taxon>
        <taxon>Chitinophagia</taxon>
        <taxon>Chitinophagales</taxon>
        <taxon>Chitinophagaceae</taxon>
        <taxon>Niabella</taxon>
    </lineage>
</organism>
<dbReference type="Pfam" id="PF07980">
    <property type="entry name" value="SusD_RagB"/>
    <property type="match status" value="1"/>
</dbReference>
<keyword evidence="3" id="KW-0732">Signal</keyword>
<comment type="subcellular location">
    <subcellularLocation>
        <location evidence="1">Cell outer membrane</location>
    </subcellularLocation>
</comment>
<keyword evidence="5" id="KW-0998">Cell outer membrane</keyword>
<protein>
    <submittedName>
        <fullName evidence="7">RagB/SusD family nutrient uptake outer membrane protein</fullName>
    </submittedName>
</protein>
<evidence type="ECO:0000256" key="3">
    <source>
        <dbReference type="ARBA" id="ARBA00022729"/>
    </source>
</evidence>